<organism evidence="2">
    <name type="scientific">marine sediment metagenome</name>
    <dbReference type="NCBI Taxonomy" id="412755"/>
    <lineage>
        <taxon>unclassified sequences</taxon>
        <taxon>metagenomes</taxon>
        <taxon>ecological metagenomes</taxon>
    </lineage>
</organism>
<dbReference type="EMBL" id="BARW01023877">
    <property type="protein sequence ID" value="GAI88065.1"/>
    <property type="molecule type" value="Genomic_DNA"/>
</dbReference>
<feature type="non-terminal residue" evidence="2">
    <location>
        <position position="1"/>
    </location>
</feature>
<keyword evidence="1" id="KW-0732">Signal</keyword>
<dbReference type="Gene3D" id="3.40.190.10">
    <property type="entry name" value="Periplasmic binding protein-like II"/>
    <property type="match status" value="2"/>
</dbReference>
<dbReference type="AlphaFoldDB" id="X1TKH4"/>
<evidence type="ECO:0008006" key="3">
    <source>
        <dbReference type="Google" id="ProtNLM"/>
    </source>
</evidence>
<protein>
    <recommendedName>
        <fullName evidence="3">ABC transporter substrate-binding protein</fullName>
    </recommendedName>
</protein>
<dbReference type="Pfam" id="PF13343">
    <property type="entry name" value="SBP_bac_6"/>
    <property type="match status" value="1"/>
</dbReference>
<proteinExistence type="predicted"/>
<dbReference type="PANTHER" id="PTHR30006">
    <property type="entry name" value="THIAMINE-BINDING PERIPLASMIC PROTEIN-RELATED"/>
    <property type="match status" value="1"/>
</dbReference>
<evidence type="ECO:0000256" key="1">
    <source>
        <dbReference type="ARBA" id="ARBA00022729"/>
    </source>
</evidence>
<gene>
    <name evidence="2" type="ORF">S12H4_39503</name>
</gene>
<accession>X1TKH4</accession>
<name>X1TKH4_9ZZZZ</name>
<sequence length="121" mass="14122">EIDAMWNFDIFLYRLREKGLSVEAIYPEEGTVISCNCVGILANCQHPNAAKAWIDFVLSENTQKMITEQTYYRTPGKNIKLPQEMSKYIIPNADKINFNIPDELIAEKTNEWKRLFEDNIF</sequence>
<dbReference type="SUPFAM" id="SSF53850">
    <property type="entry name" value="Periplasmic binding protein-like II"/>
    <property type="match status" value="1"/>
</dbReference>
<evidence type="ECO:0000313" key="2">
    <source>
        <dbReference type="EMBL" id="GAI88065.1"/>
    </source>
</evidence>
<reference evidence="2" key="1">
    <citation type="journal article" date="2014" name="Front. Microbiol.">
        <title>High frequency of phylogenetically diverse reductive dehalogenase-homologous genes in deep subseafloor sedimentary metagenomes.</title>
        <authorList>
            <person name="Kawai M."/>
            <person name="Futagami T."/>
            <person name="Toyoda A."/>
            <person name="Takaki Y."/>
            <person name="Nishi S."/>
            <person name="Hori S."/>
            <person name="Arai W."/>
            <person name="Tsubouchi T."/>
            <person name="Morono Y."/>
            <person name="Uchiyama I."/>
            <person name="Ito T."/>
            <person name="Fujiyama A."/>
            <person name="Inagaki F."/>
            <person name="Takami H."/>
        </authorList>
    </citation>
    <scope>NUCLEOTIDE SEQUENCE</scope>
    <source>
        <strain evidence="2">Expedition CK06-06</strain>
    </source>
</reference>
<comment type="caution">
    <text evidence="2">The sequence shown here is derived from an EMBL/GenBank/DDBJ whole genome shotgun (WGS) entry which is preliminary data.</text>
</comment>